<protein>
    <submittedName>
        <fullName evidence="1">Uncharacterized protein</fullName>
    </submittedName>
</protein>
<proteinExistence type="predicted"/>
<name>A0A4Z1ECT3_9HELO</name>
<organism evidence="1 2">
    <name type="scientific">Botrytis tulipae</name>
    <dbReference type="NCBI Taxonomy" id="87230"/>
    <lineage>
        <taxon>Eukaryota</taxon>
        <taxon>Fungi</taxon>
        <taxon>Dikarya</taxon>
        <taxon>Ascomycota</taxon>
        <taxon>Pezizomycotina</taxon>
        <taxon>Leotiomycetes</taxon>
        <taxon>Helotiales</taxon>
        <taxon>Sclerotiniaceae</taxon>
        <taxon>Botrytis</taxon>
    </lineage>
</organism>
<comment type="caution">
    <text evidence="1">The sequence shown here is derived from an EMBL/GenBank/DDBJ whole genome shotgun (WGS) entry which is preliminary data.</text>
</comment>
<dbReference type="AlphaFoldDB" id="A0A4Z1ECT3"/>
<accession>A0A4Z1ECT3</accession>
<dbReference type="EMBL" id="PQXH01000311">
    <property type="protein sequence ID" value="TGO07191.1"/>
    <property type="molecule type" value="Genomic_DNA"/>
</dbReference>
<sequence>MSLPSQLSSPQLSTDYNAEFKRNAILVTNEIRMANAHITYIRGKLEFLQSFFENYGNVAINADDHEREIKLLFEEHRNFALDIEAMGSEIEGLTGEVENFRWIDPEKYQIGIADLIDLNLDIGGKEGIAWYAAIIDPRNSAGRPRGMIKHGGLSTMTIKRILKQDILDSDHRKISINTNLRMNTSICWNSQHDHQSIADLKWDREGECNACCAAKASGKQDVNCFIFVSEVDIRIYRPRR</sequence>
<gene>
    <name evidence="1" type="ORF">BTUL_0313g00080</name>
</gene>
<dbReference type="Proteomes" id="UP000297777">
    <property type="component" value="Unassembled WGS sequence"/>
</dbReference>
<evidence type="ECO:0000313" key="1">
    <source>
        <dbReference type="EMBL" id="TGO07191.1"/>
    </source>
</evidence>
<evidence type="ECO:0000313" key="2">
    <source>
        <dbReference type="Proteomes" id="UP000297777"/>
    </source>
</evidence>
<reference evidence="1 2" key="1">
    <citation type="submission" date="2017-12" db="EMBL/GenBank/DDBJ databases">
        <title>Comparative genomics of Botrytis spp.</title>
        <authorList>
            <person name="Valero-Jimenez C.A."/>
            <person name="Tapia P."/>
            <person name="Veloso J."/>
            <person name="Silva-Moreno E."/>
            <person name="Staats M."/>
            <person name="Valdes J.H."/>
            <person name="Van Kan J.A.L."/>
        </authorList>
    </citation>
    <scope>NUCLEOTIDE SEQUENCE [LARGE SCALE GENOMIC DNA]</scope>
    <source>
        <strain evidence="1 2">Bt9001</strain>
    </source>
</reference>
<keyword evidence="2" id="KW-1185">Reference proteome</keyword>